<keyword evidence="1" id="KW-0479">Metal-binding</keyword>
<accession>A0ABN7V819</accession>
<feature type="domain" description="CCHC-type" evidence="2">
    <location>
        <begin position="439"/>
        <end position="454"/>
    </location>
</feature>
<keyword evidence="1" id="KW-0862">Zinc</keyword>
<dbReference type="InterPro" id="IPR036875">
    <property type="entry name" value="Znf_CCHC_sf"/>
</dbReference>
<evidence type="ECO:0000313" key="4">
    <source>
        <dbReference type="Proteomes" id="UP000789901"/>
    </source>
</evidence>
<proteinExistence type="predicted"/>
<reference evidence="3 4" key="1">
    <citation type="submission" date="2021-06" db="EMBL/GenBank/DDBJ databases">
        <authorList>
            <person name="Kallberg Y."/>
            <person name="Tangrot J."/>
            <person name="Rosling A."/>
        </authorList>
    </citation>
    <scope>NUCLEOTIDE SEQUENCE [LARGE SCALE GENOMIC DNA]</scope>
    <source>
        <strain evidence="3 4">120-4 pot B 10/14</strain>
    </source>
</reference>
<dbReference type="EMBL" id="CAJVQB010009917">
    <property type="protein sequence ID" value="CAG8735077.1"/>
    <property type="molecule type" value="Genomic_DNA"/>
</dbReference>
<gene>
    <name evidence="3" type="ORF">GMARGA_LOCUS14765</name>
</gene>
<comment type="caution">
    <text evidence="3">The sequence shown here is derived from an EMBL/GenBank/DDBJ whole genome shotgun (WGS) entry which is preliminary data.</text>
</comment>
<organism evidence="3 4">
    <name type="scientific">Gigaspora margarita</name>
    <dbReference type="NCBI Taxonomy" id="4874"/>
    <lineage>
        <taxon>Eukaryota</taxon>
        <taxon>Fungi</taxon>
        <taxon>Fungi incertae sedis</taxon>
        <taxon>Mucoromycota</taxon>
        <taxon>Glomeromycotina</taxon>
        <taxon>Glomeromycetes</taxon>
        <taxon>Diversisporales</taxon>
        <taxon>Gigasporaceae</taxon>
        <taxon>Gigaspora</taxon>
    </lineage>
</organism>
<dbReference type="Proteomes" id="UP000789901">
    <property type="component" value="Unassembled WGS sequence"/>
</dbReference>
<keyword evidence="4" id="KW-1185">Reference proteome</keyword>
<protein>
    <submittedName>
        <fullName evidence="3">30001_t:CDS:1</fullName>
    </submittedName>
</protein>
<evidence type="ECO:0000313" key="3">
    <source>
        <dbReference type="EMBL" id="CAG8735077.1"/>
    </source>
</evidence>
<sequence>MEDKLTIAALEVNIDFTNLKAEYSFSPFDIECTTTIVIEVEKASSNLEVGFTSSVLEIEKTLSSLVFQNDKDPKDSSITRRKSFCCSLSGTYSSRKNIDQNLHRLRNCAKINCGWHCNFTFPKTIEQISCTTLDDVHNHELQPGQIAHLNARYRQLNKKPDSSLFLEALFKKIVHNLDWKVYIRHLGTNALVEDEMASTYAWILRCLMKATTFYSCRNILSIELFEQCWKFMIETFPECHNYMTRTLYANHLSWAKSYVLFQFNAGIQSIQSMESFNGIIKKSLNSASTLCDVEKVIKKRLEDESQYNKLILEIDTVNDAFIEDITDELQITLKFLLNSVEFSSIAFTVSKTAINIALETNNSTRSDSNNSCKNSTKNESYEVVPLQQQLISQITEPKVVKICSAPFKKRMKSFTEEMCKKVNVQESNHGETSSQAQHKCLLCGAPGHYQKKCPGYNKENIDIQ</sequence>
<dbReference type="PANTHER" id="PTHR47718">
    <property type="entry name" value="OS01G0519700 PROTEIN"/>
    <property type="match status" value="1"/>
</dbReference>
<evidence type="ECO:0000256" key="1">
    <source>
        <dbReference type="PROSITE-ProRule" id="PRU00047"/>
    </source>
</evidence>
<name>A0ABN7V819_GIGMA</name>
<dbReference type="PANTHER" id="PTHR47718:SF13">
    <property type="entry name" value="OS09G0290500 PROTEIN"/>
    <property type="match status" value="1"/>
</dbReference>
<dbReference type="InterPro" id="IPR001878">
    <property type="entry name" value="Znf_CCHC"/>
</dbReference>
<evidence type="ECO:0000259" key="2">
    <source>
        <dbReference type="PROSITE" id="PS50158"/>
    </source>
</evidence>
<dbReference type="SUPFAM" id="SSF57756">
    <property type="entry name" value="Retrovirus zinc finger-like domains"/>
    <property type="match status" value="1"/>
</dbReference>
<dbReference type="PROSITE" id="PS50158">
    <property type="entry name" value="ZF_CCHC"/>
    <property type="match status" value="1"/>
</dbReference>
<keyword evidence="1" id="KW-0863">Zinc-finger</keyword>